<gene>
    <name evidence="1" type="primary">MUP1</name>
    <name evidence="1" type="ORF">LOY88_003184</name>
</gene>
<dbReference type="EMBL" id="JALBCA010000040">
    <property type="protein sequence ID" value="KAI2387315.1"/>
    <property type="molecule type" value="Genomic_DNA"/>
</dbReference>
<reference evidence="1" key="1">
    <citation type="journal article" date="2022" name="bioRxiv">
        <title>Population genetic analysis of Ophidiomyces ophidiicola, the causative agent of snake fungal disease, indicates recent introductions to the USA.</title>
        <authorList>
            <person name="Ladner J.T."/>
            <person name="Palmer J.M."/>
            <person name="Ettinger C.L."/>
            <person name="Stajich J.E."/>
            <person name="Farrell T.M."/>
            <person name="Glorioso B.M."/>
            <person name="Lawson B."/>
            <person name="Price S.J."/>
            <person name="Stengle A.G."/>
            <person name="Grear D.A."/>
            <person name="Lorch J.M."/>
        </authorList>
    </citation>
    <scope>NUCLEOTIDE SEQUENCE</scope>
    <source>
        <strain evidence="1">NWHC 24266-5</strain>
    </source>
</reference>
<proteinExistence type="predicted"/>
<protein>
    <submittedName>
        <fullName evidence="1">Methionine permease</fullName>
    </submittedName>
</protein>
<sequence>MAPIENIELQSISAFGVSSDSSTQVSRGYVSDTAQTTLSSKSLEQLDSEGTVRYDDIPEERKQIGAFTATFLVFNRIIGTGIFATPSTVLALTGSVGMSLVVWFLGMIIAMAGTAVYLEFGTAIPINGGEKNYLEYVYTRPKFLATAMYASYALLLGWAAGNSVIFGEYLLHAIGFEVNRWNQRGIGFLCITAAFAIHTTAVNWGIRVQNALGVMKLVVVLLIVVGGLLACAGFVNIERPRNFEQPWGEKPPTAYGVVTGLYNVIWSYVGYANANYCLSETRHPVRTLKIALPVGICMVGALYFLVNIAYFAAVPKEEMLASGRKLAASFFRNVFGSKAERALSVFVAFCAFGNVLAILFSQGRIIQSLGREGLLPLSSFWASNRPFNSPAAGLLEQYVVSVFIMLVPPPGDAYNFLLNLIGYPLSVINVFVSGGLIHIYFFPARYQNWYPGFRASLPVAIFFFLCNLYLVVAPFLPPPDKSDNVYDSMPYYIHCVGGIAIFGIGALYWLVWARILPWTGGYQLSEETTVGSDGWSRKVISRASTAPELGAAEHKDKNMWAWVGKWHTA</sequence>
<name>A0ACB8UX44_9EURO</name>
<evidence type="ECO:0000313" key="1">
    <source>
        <dbReference type="EMBL" id="KAI2387315.1"/>
    </source>
</evidence>
<accession>A0ACB8UX44</accession>
<organism evidence="1">
    <name type="scientific">Ophidiomyces ophidiicola</name>
    <dbReference type="NCBI Taxonomy" id="1387563"/>
    <lineage>
        <taxon>Eukaryota</taxon>
        <taxon>Fungi</taxon>
        <taxon>Dikarya</taxon>
        <taxon>Ascomycota</taxon>
        <taxon>Pezizomycotina</taxon>
        <taxon>Eurotiomycetes</taxon>
        <taxon>Eurotiomycetidae</taxon>
        <taxon>Onygenales</taxon>
        <taxon>Onygenaceae</taxon>
        <taxon>Ophidiomyces</taxon>
    </lineage>
</organism>
<comment type="caution">
    <text evidence="1">The sequence shown here is derived from an EMBL/GenBank/DDBJ whole genome shotgun (WGS) entry which is preliminary data.</text>
</comment>